<evidence type="ECO:0000256" key="1">
    <source>
        <dbReference type="SAM" id="SignalP"/>
    </source>
</evidence>
<protein>
    <recommendedName>
        <fullName evidence="4">Secreted protein</fullName>
    </recommendedName>
</protein>
<dbReference type="InterPro" id="IPR006311">
    <property type="entry name" value="TAT_signal"/>
</dbReference>
<feature type="chain" id="PRO_5047185428" description="Secreted protein" evidence="1">
    <location>
        <begin position="31"/>
        <end position="155"/>
    </location>
</feature>
<dbReference type="EMBL" id="JBHSFK010000002">
    <property type="protein sequence ID" value="MFC4498777.1"/>
    <property type="molecule type" value="Genomic_DNA"/>
</dbReference>
<name>A0ABV9AHM7_9ACTN</name>
<dbReference type="Proteomes" id="UP001595839">
    <property type="component" value="Unassembled WGS sequence"/>
</dbReference>
<feature type="signal peptide" evidence="1">
    <location>
        <begin position="1"/>
        <end position="30"/>
    </location>
</feature>
<evidence type="ECO:0000313" key="2">
    <source>
        <dbReference type="EMBL" id="MFC4498777.1"/>
    </source>
</evidence>
<dbReference type="PROSITE" id="PS51318">
    <property type="entry name" value="TAT"/>
    <property type="match status" value="1"/>
</dbReference>
<gene>
    <name evidence="2" type="ORF">ACFPIH_04440</name>
</gene>
<reference evidence="3" key="1">
    <citation type="journal article" date="2019" name="Int. J. Syst. Evol. Microbiol.">
        <title>The Global Catalogue of Microorganisms (GCM) 10K type strain sequencing project: providing services to taxonomists for standard genome sequencing and annotation.</title>
        <authorList>
            <consortium name="The Broad Institute Genomics Platform"/>
            <consortium name="The Broad Institute Genome Sequencing Center for Infectious Disease"/>
            <person name="Wu L."/>
            <person name="Ma J."/>
        </authorList>
    </citation>
    <scope>NUCLEOTIDE SEQUENCE [LARGE SCALE GENOMIC DNA]</scope>
    <source>
        <strain evidence="3">CGMCC 4.7177</strain>
    </source>
</reference>
<sequence>MTGRKTLLTSVMAIPAAAALALAGVSPASAASGSASSSFSNGAKLTANIWIATWASGGCADFSSSAVVSGSHAPVAGHDWVKNVTKFDPWGVAPSVTAFGQSGDPVSGSWTNNNGSRGSYLSGRLCTNWRTLGVTGSTTASAFYNGQTKIVTAST</sequence>
<dbReference type="RefSeq" id="WP_381168359.1">
    <property type="nucleotide sequence ID" value="NZ_JBHSFK010000002.1"/>
</dbReference>
<organism evidence="2 3">
    <name type="scientific">Streptomyces vulcanius</name>
    <dbReference type="NCBI Taxonomy" id="1441876"/>
    <lineage>
        <taxon>Bacteria</taxon>
        <taxon>Bacillati</taxon>
        <taxon>Actinomycetota</taxon>
        <taxon>Actinomycetes</taxon>
        <taxon>Kitasatosporales</taxon>
        <taxon>Streptomycetaceae</taxon>
        <taxon>Streptomyces</taxon>
    </lineage>
</organism>
<keyword evidence="1" id="KW-0732">Signal</keyword>
<keyword evidence="3" id="KW-1185">Reference proteome</keyword>
<comment type="caution">
    <text evidence="2">The sequence shown here is derived from an EMBL/GenBank/DDBJ whole genome shotgun (WGS) entry which is preliminary data.</text>
</comment>
<accession>A0ABV9AHM7</accession>
<proteinExistence type="predicted"/>
<evidence type="ECO:0008006" key="4">
    <source>
        <dbReference type="Google" id="ProtNLM"/>
    </source>
</evidence>
<evidence type="ECO:0000313" key="3">
    <source>
        <dbReference type="Proteomes" id="UP001595839"/>
    </source>
</evidence>